<dbReference type="Pfam" id="PF03886">
    <property type="entry name" value="ABC_trans_aux"/>
    <property type="match status" value="1"/>
</dbReference>
<accession>A0A1I5J0I1</accession>
<organism evidence="3 4">
    <name type="scientific">Cohaesibacter marisflavi</name>
    <dbReference type="NCBI Taxonomy" id="655353"/>
    <lineage>
        <taxon>Bacteria</taxon>
        <taxon>Pseudomonadati</taxon>
        <taxon>Pseudomonadota</taxon>
        <taxon>Alphaproteobacteria</taxon>
        <taxon>Hyphomicrobiales</taxon>
        <taxon>Cohaesibacteraceae</taxon>
    </lineage>
</organism>
<feature type="chain" id="PRO_5011665003" evidence="1">
    <location>
        <begin position="28"/>
        <end position="201"/>
    </location>
</feature>
<feature type="domain" description="ABC-type transport auxiliary lipoprotein component" evidence="2">
    <location>
        <begin position="35"/>
        <end position="193"/>
    </location>
</feature>
<keyword evidence="1" id="KW-0732">Signal</keyword>
<keyword evidence="4" id="KW-1185">Reference proteome</keyword>
<protein>
    <submittedName>
        <fullName evidence="3">Cholesterol transport system auxiliary component</fullName>
    </submittedName>
</protein>
<proteinExistence type="predicted"/>
<dbReference type="Proteomes" id="UP000199236">
    <property type="component" value="Unassembled WGS sequence"/>
</dbReference>
<dbReference type="InterPro" id="IPR005586">
    <property type="entry name" value="ABC_trans_aux"/>
</dbReference>
<name>A0A1I5J0I1_9HYPH</name>
<dbReference type="SUPFAM" id="SSF159594">
    <property type="entry name" value="XCC0632-like"/>
    <property type="match status" value="1"/>
</dbReference>
<dbReference type="PROSITE" id="PS51257">
    <property type="entry name" value="PROKAR_LIPOPROTEIN"/>
    <property type="match status" value="1"/>
</dbReference>
<dbReference type="AlphaFoldDB" id="A0A1I5J0I1"/>
<dbReference type="Gene3D" id="3.40.50.10610">
    <property type="entry name" value="ABC-type transport auxiliary lipoprotein component"/>
    <property type="match status" value="1"/>
</dbReference>
<dbReference type="EMBL" id="FOVR01000010">
    <property type="protein sequence ID" value="SFO65881.1"/>
    <property type="molecule type" value="Genomic_DNA"/>
</dbReference>
<feature type="signal peptide" evidence="1">
    <location>
        <begin position="1"/>
        <end position="27"/>
    </location>
</feature>
<reference evidence="3 4" key="1">
    <citation type="submission" date="2016-10" db="EMBL/GenBank/DDBJ databases">
        <authorList>
            <person name="de Groot N.N."/>
        </authorList>
    </citation>
    <scope>NUCLEOTIDE SEQUENCE [LARGE SCALE GENOMIC DNA]</scope>
    <source>
        <strain evidence="3 4">CGMCC 1.9157</strain>
    </source>
</reference>
<evidence type="ECO:0000313" key="4">
    <source>
        <dbReference type="Proteomes" id="UP000199236"/>
    </source>
</evidence>
<evidence type="ECO:0000256" key="1">
    <source>
        <dbReference type="SAM" id="SignalP"/>
    </source>
</evidence>
<dbReference type="STRING" id="655353.SAMN04488056_11095"/>
<sequence>MFSATRFVRALSFVCLALWLASCSVVGGGKELTTYDLSAPASFDNLRGRSNAQLLISVPTALKSLDSEMIVVRPDNAEITYFGDAQWSDSLPNVLQDKLIQTFENSGRMRSVVKPGDGVVVDYKLATSIRSFELNDANRPVAKIALSVKIINDRNGRVVSSRLFKASAPAGSATPAKGVAALDSALESVLNEILVWTLKTI</sequence>
<evidence type="ECO:0000259" key="2">
    <source>
        <dbReference type="Pfam" id="PF03886"/>
    </source>
</evidence>
<gene>
    <name evidence="3" type="ORF">SAMN04488056_11095</name>
</gene>
<evidence type="ECO:0000313" key="3">
    <source>
        <dbReference type="EMBL" id="SFO65881.1"/>
    </source>
</evidence>